<feature type="domain" description="Histidine kinase" evidence="14">
    <location>
        <begin position="301"/>
        <end position="521"/>
    </location>
</feature>
<dbReference type="InterPro" id="IPR036890">
    <property type="entry name" value="HATPase_C_sf"/>
</dbReference>
<dbReference type="Gene3D" id="1.10.287.130">
    <property type="match status" value="1"/>
</dbReference>
<evidence type="ECO:0000256" key="10">
    <source>
        <dbReference type="ARBA" id="ARBA00023012"/>
    </source>
</evidence>
<feature type="transmembrane region" description="Helical" evidence="13">
    <location>
        <begin position="93"/>
        <end position="114"/>
    </location>
</feature>
<name>A0A1R3TSW5_9HYPH</name>
<evidence type="ECO:0000256" key="8">
    <source>
        <dbReference type="ARBA" id="ARBA00022777"/>
    </source>
</evidence>
<dbReference type="SMART" id="SM00388">
    <property type="entry name" value="HisKA"/>
    <property type="match status" value="1"/>
</dbReference>
<dbReference type="AlphaFoldDB" id="A0A1R3TSW5"/>
<gene>
    <name evidence="15" type="primary">pleC_1</name>
    <name evidence="15" type="ORF">DSM25559_1804</name>
</gene>
<evidence type="ECO:0000256" key="1">
    <source>
        <dbReference type="ARBA" id="ARBA00000085"/>
    </source>
</evidence>
<keyword evidence="13" id="KW-1133">Transmembrane helix</keyword>
<evidence type="ECO:0000259" key="14">
    <source>
        <dbReference type="PROSITE" id="PS50109"/>
    </source>
</evidence>
<evidence type="ECO:0000256" key="7">
    <source>
        <dbReference type="ARBA" id="ARBA00022741"/>
    </source>
</evidence>
<dbReference type="GO" id="GO:0005524">
    <property type="term" value="F:ATP binding"/>
    <property type="evidence" value="ECO:0007669"/>
    <property type="project" value="UniProtKB-KW"/>
</dbReference>
<evidence type="ECO:0000256" key="5">
    <source>
        <dbReference type="ARBA" id="ARBA00022553"/>
    </source>
</evidence>
<dbReference type="CDD" id="cd16922">
    <property type="entry name" value="HATPase_EvgS-ArcB-TorS-like"/>
    <property type="match status" value="1"/>
</dbReference>
<dbReference type="SMART" id="SM00387">
    <property type="entry name" value="HATPase_c"/>
    <property type="match status" value="1"/>
</dbReference>
<evidence type="ECO:0000256" key="3">
    <source>
        <dbReference type="ARBA" id="ARBA00012438"/>
    </source>
</evidence>
<evidence type="ECO:0000313" key="16">
    <source>
        <dbReference type="Proteomes" id="UP000187891"/>
    </source>
</evidence>
<evidence type="ECO:0000256" key="12">
    <source>
        <dbReference type="SAM" id="MobiDB-lite"/>
    </source>
</evidence>
<dbReference type="SUPFAM" id="SSF55785">
    <property type="entry name" value="PYP-like sensor domain (PAS domain)"/>
    <property type="match status" value="1"/>
</dbReference>
<dbReference type="CDD" id="cd00130">
    <property type="entry name" value="PAS"/>
    <property type="match status" value="1"/>
</dbReference>
<dbReference type="Gene3D" id="3.30.450.20">
    <property type="entry name" value="PAS domain"/>
    <property type="match status" value="1"/>
</dbReference>
<dbReference type="InterPro" id="IPR003661">
    <property type="entry name" value="HisK_dim/P_dom"/>
</dbReference>
<dbReference type="GO" id="GO:0009927">
    <property type="term" value="F:histidine phosphotransfer kinase activity"/>
    <property type="evidence" value="ECO:0007669"/>
    <property type="project" value="TreeGrafter"/>
</dbReference>
<feature type="transmembrane region" description="Helical" evidence="13">
    <location>
        <begin position="120"/>
        <end position="139"/>
    </location>
</feature>
<dbReference type="PRINTS" id="PR00344">
    <property type="entry name" value="BCTRLSENSOR"/>
</dbReference>
<organism evidence="15 16">
    <name type="scientific">Agrobacterium rosae</name>
    <dbReference type="NCBI Taxonomy" id="1972867"/>
    <lineage>
        <taxon>Bacteria</taxon>
        <taxon>Pseudomonadati</taxon>
        <taxon>Pseudomonadota</taxon>
        <taxon>Alphaproteobacteria</taxon>
        <taxon>Hyphomicrobiales</taxon>
        <taxon>Rhizobiaceae</taxon>
        <taxon>Rhizobium/Agrobacterium group</taxon>
        <taxon>Agrobacterium</taxon>
    </lineage>
</organism>
<evidence type="ECO:0000256" key="2">
    <source>
        <dbReference type="ARBA" id="ARBA00004236"/>
    </source>
</evidence>
<dbReference type="InterPro" id="IPR035965">
    <property type="entry name" value="PAS-like_dom_sf"/>
</dbReference>
<evidence type="ECO:0000313" key="15">
    <source>
        <dbReference type="EMBL" id="SCX19119.1"/>
    </source>
</evidence>
<dbReference type="InterPro" id="IPR004358">
    <property type="entry name" value="Sig_transdc_His_kin-like_C"/>
</dbReference>
<comment type="catalytic activity">
    <reaction evidence="1">
        <text>ATP + protein L-histidine = ADP + protein N-phospho-L-histidine.</text>
        <dbReference type="EC" id="2.7.13.3"/>
    </reaction>
</comment>
<dbReference type="InterPro" id="IPR003594">
    <property type="entry name" value="HATPase_dom"/>
</dbReference>
<evidence type="ECO:0000256" key="9">
    <source>
        <dbReference type="ARBA" id="ARBA00022840"/>
    </source>
</evidence>
<keyword evidence="6 15" id="KW-0808">Transferase</keyword>
<dbReference type="InterPro" id="IPR036097">
    <property type="entry name" value="HisK_dim/P_sf"/>
</dbReference>
<dbReference type="EC" id="2.7.13.3" evidence="3"/>
<dbReference type="FunFam" id="3.30.565.10:FF:000023">
    <property type="entry name" value="PAS domain-containing sensor histidine kinase"/>
    <property type="match status" value="1"/>
</dbReference>
<dbReference type="InterPro" id="IPR000014">
    <property type="entry name" value="PAS"/>
</dbReference>
<accession>A0A1R3TSW5</accession>
<keyword evidence="7" id="KW-0547">Nucleotide-binding</keyword>
<dbReference type="EMBL" id="FMUE01000003">
    <property type="protein sequence ID" value="SCX19119.1"/>
    <property type="molecule type" value="Genomic_DNA"/>
</dbReference>
<dbReference type="CDD" id="cd00082">
    <property type="entry name" value="HisKA"/>
    <property type="match status" value="1"/>
</dbReference>
<evidence type="ECO:0000256" key="13">
    <source>
        <dbReference type="SAM" id="Phobius"/>
    </source>
</evidence>
<evidence type="ECO:0000256" key="11">
    <source>
        <dbReference type="ARBA" id="ARBA00023136"/>
    </source>
</evidence>
<dbReference type="Gene3D" id="3.30.565.10">
    <property type="entry name" value="Histidine kinase-like ATPase, C-terminal domain"/>
    <property type="match status" value="1"/>
</dbReference>
<keyword evidence="11 13" id="KW-0472">Membrane</keyword>
<proteinExistence type="predicted"/>
<evidence type="ECO:0000256" key="4">
    <source>
        <dbReference type="ARBA" id="ARBA00022475"/>
    </source>
</evidence>
<dbReference type="PROSITE" id="PS50109">
    <property type="entry name" value="HIS_KIN"/>
    <property type="match status" value="1"/>
</dbReference>
<dbReference type="Pfam" id="PF00512">
    <property type="entry name" value="HisKA"/>
    <property type="match status" value="1"/>
</dbReference>
<keyword evidence="9" id="KW-0067">ATP-binding</keyword>
<feature type="region of interest" description="Disordered" evidence="12">
    <location>
        <begin position="520"/>
        <end position="567"/>
    </location>
</feature>
<keyword evidence="5" id="KW-0597">Phosphoprotein</keyword>
<dbReference type="SUPFAM" id="SSF47384">
    <property type="entry name" value="Homodimeric domain of signal transducing histidine kinase"/>
    <property type="match status" value="1"/>
</dbReference>
<dbReference type="STRING" id="1907666.DSM25559_1804"/>
<keyword evidence="4" id="KW-1003">Cell membrane</keyword>
<evidence type="ECO:0000256" key="6">
    <source>
        <dbReference type="ARBA" id="ARBA00022679"/>
    </source>
</evidence>
<dbReference type="GO" id="GO:0000155">
    <property type="term" value="F:phosphorelay sensor kinase activity"/>
    <property type="evidence" value="ECO:0007669"/>
    <property type="project" value="InterPro"/>
</dbReference>
<dbReference type="GO" id="GO:0005886">
    <property type="term" value="C:plasma membrane"/>
    <property type="evidence" value="ECO:0007669"/>
    <property type="project" value="UniProtKB-SubCell"/>
</dbReference>
<dbReference type="InterPro" id="IPR005467">
    <property type="entry name" value="His_kinase_dom"/>
</dbReference>
<dbReference type="SUPFAM" id="SSF55874">
    <property type="entry name" value="ATPase domain of HSP90 chaperone/DNA topoisomerase II/histidine kinase"/>
    <property type="match status" value="1"/>
</dbReference>
<dbReference type="PANTHER" id="PTHR43047:SF63">
    <property type="entry name" value="HISTIDINE KINASE"/>
    <property type="match status" value="1"/>
</dbReference>
<comment type="subcellular location">
    <subcellularLocation>
        <location evidence="2">Cell membrane</location>
    </subcellularLocation>
</comment>
<feature type="compositionally biased region" description="Basic and acidic residues" evidence="12">
    <location>
        <begin position="552"/>
        <end position="567"/>
    </location>
</feature>
<keyword evidence="13" id="KW-0812">Transmembrane</keyword>
<sequence length="567" mass="61406">MKCKVWRKCSEMRLSRVLAALGATAFSLSLSRGPLLSGMVKGCPAHMEFGVQVLRNITEKAVALIDHATGMWLSRMEEDESVRTATVAALRRLVAFGLAAFFVVPAVFCLIFPISVALPLGVAAVFAVFLAAAASLLALRKPVKPVKPEARATLVTENMVLATQVPGLLVVFDEHGVVKSVSGRDLKQFPARFQNCAGHFFAELVHVSDRIGLMQAFDALRQGEDNAIADLRFENAAAARQTQFIYGRMDITAERDRFGRLVGAIGQLRDITEKEILRKEVARKVAEAESANDAKSRFLAAVSHELRTPLNAVLGFSDILAGEYFGKLENDRQREYVSLIRQSGAHLLSVVNTMLDMSKLEAGHYELLMEPFRISDAINTCEGMLGLQAKQKGLTLTSRIQRDMGEVVADQRAIQQVLINLAGNAIKFTESGGVVSMDASLEGGMLKLTVSDTGIGIAADKIALLGQPFMQVQNEYTRRYEGTGLGLALVKGLVELHGGTVTITSRPGEGTMVTILLPADGSGQKTGGDWDDAREPVEFPPRLKPQTPVTDTMKEDVADGRAKAKIA</sequence>
<dbReference type="PANTHER" id="PTHR43047">
    <property type="entry name" value="TWO-COMPONENT HISTIDINE PROTEIN KINASE"/>
    <property type="match status" value="1"/>
</dbReference>
<keyword evidence="10" id="KW-0902">Two-component regulatory system</keyword>
<dbReference type="Pfam" id="PF02518">
    <property type="entry name" value="HATPase_c"/>
    <property type="match status" value="1"/>
</dbReference>
<dbReference type="Proteomes" id="UP000187891">
    <property type="component" value="Unassembled WGS sequence"/>
</dbReference>
<protein>
    <recommendedName>
        <fullName evidence="3">histidine kinase</fullName>
        <ecNumber evidence="3">2.7.13.3</ecNumber>
    </recommendedName>
</protein>
<keyword evidence="8" id="KW-0418">Kinase</keyword>
<reference evidence="16" key="1">
    <citation type="submission" date="2016-10" db="EMBL/GenBank/DDBJ databases">
        <authorList>
            <person name="Wibberg D."/>
        </authorList>
    </citation>
    <scope>NUCLEOTIDE SEQUENCE [LARGE SCALE GENOMIC DNA]</scope>
</reference>